<dbReference type="SMART" id="SM00857">
    <property type="entry name" value="Resolvase"/>
    <property type="match status" value="1"/>
</dbReference>
<evidence type="ECO:0000256" key="1">
    <source>
        <dbReference type="ARBA" id="ARBA00009913"/>
    </source>
</evidence>
<dbReference type="Gene3D" id="1.10.10.60">
    <property type="entry name" value="Homeodomain-like"/>
    <property type="match status" value="1"/>
</dbReference>
<dbReference type="PANTHER" id="PTHR30461">
    <property type="entry name" value="DNA-INVERTASE FROM LAMBDOID PROPHAGE"/>
    <property type="match status" value="1"/>
</dbReference>
<proteinExistence type="inferred from homology"/>
<dbReference type="Proteomes" id="UP000295087">
    <property type="component" value="Unassembled WGS sequence"/>
</dbReference>
<dbReference type="Pfam" id="PF02796">
    <property type="entry name" value="HTH_7"/>
    <property type="match status" value="1"/>
</dbReference>
<evidence type="ECO:0000256" key="4">
    <source>
        <dbReference type="ARBA" id="ARBA00023172"/>
    </source>
</evidence>
<dbReference type="CDD" id="cd03768">
    <property type="entry name" value="SR_ResInv"/>
    <property type="match status" value="1"/>
</dbReference>
<evidence type="ECO:0000256" key="6">
    <source>
        <dbReference type="PROSITE-ProRule" id="PRU10137"/>
    </source>
</evidence>
<dbReference type="Pfam" id="PF00239">
    <property type="entry name" value="Resolvase"/>
    <property type="match status" value="1"/>
</dbReference>
<protein>
    <submittedName>
        <fullName evidence="8">DNA invertase Pin-like site-specific DNA recombinase</fullName>
    </submittedName>
</protein>
<keyword evidence="3" id="KW-0238">DNA-binding</keyword>
<dbReference type="Gene3D" id="3.40.50.1390">
    <property type="entry name" value="Resolvase, N-terminal catalytic domain"/>
    <property type="match status" value="1"/>
</dbReference>
<evidence type="ECO:0000313" key="9">
    <source>
        <dbReference type="Proteomes" id="UP000295087"/>
    </source>
</evidence>
<gene>
    <name evidence="8" type="ORF">DFR75_105268</name>
</gene>
<reference evidence="8 9" key="1">
    <citation type="submission" date="2019-03" db="EMBL/GenBank/DDBJ databases">
        <title>Genomic Encyclopedia of Type Strains, Phase IV (KMG-IV): sequencing the most valuable type-strain genomes for metagenomic binning, comparative biology and taxonomic classification.</title>
        <authorList>
            <person name="Goeker M."/>
        </authorList>
    </citation>
    <scope>NUCLEOTIDE SEQUENCE [LARGE SCALE GENOMIC DNA]</scope>
    <source>
        <strain evidence="8 9">DSM 44496</strain>
    </source>
</reference>
<dbReference type="EMBL" id="SNXK01000005">
    <property type="protein sequence ID" value="TDP33030.1"/>
    <property type="molecule type" value="Genomic_DNA"/>
</dbReference>
<comment type="caution">
    <text evidence="8">The sequence shown here is derived from an EMBL/GenBank/DDBJ whole genome shotgun (WGS) entry which is preliminary data.</text>
</comment>
<dbReference type="CDD" id="cd00569">
    <property type="entry name" value="HTH_Hin_like"/>
    <property type="match status" value="1"/>
</dbReference>
<dbReference type="AlphaFoldDB" id="A0A4R6P7C7"/>
<evidence type="ECO:0000256" key="2">
    <source>
        <dbReference type="ARBA" id="ARBA00022908"/>
    </source>
</evidence>
<dbReference type="SUPFAM" id="SSF46689">
    <property type="entry name" value="Homeodomain-like"/>
    <property type="match status" value="1"/>
</dbReference>
<dbReference type="GO" id="GO:0000150">
    <property type="term" value="F:DNA strand exchange activity"/>
    <property type="evidence" value="ECO:0007669"/>
    <property type="project" value="InterPro"/>
</dbReference>
<evidence type="ECO:0000256" key="5">
    <source>
        <dbReference type="PIRSR" id="PIRSR606118-50"/>
    </source>
</evidence>
<dbReference type="InterPro" id="IPR009057">
    <property type="entry name" value="Homeodomain-like_sf"/>
</dbReference>
<dbReference type="InterPro" id="IPR006118">
    <property type="entry name" value="Recombinase_CS"/>
</dbReference>
<dbReference type="PANTHER" id="PTHR30461:SF2">
    <property type="entry name" value="SERINE RECOMBINASE PINE-RELATED"/>
    <property type="match status" value="1"/>
</dbReference>
<dbReference type="InterPro" id="IPR036162">
    <property type="entry name" value="Resolvase-like_N_sf"/>
</dbReference>
<dbReference type="SUPFAM" id="SSF53041">
    <property type="entry name" value="Resolvase-like"/>
    <property type="match status" value="1"/>
</dbReference>
<dbReference type="GO" id="GO:0015074">
    <property type="term" value="P:DNA integration"/>
    <property type="evidence" value="ECO:0007669"/>
    <property type="project" value="UniProtKB-KW"/>
</dbReference>
<dbReference type="InterPro" id="IPR006120">
    <property type="entry name" value="Resolvase_HTH_dom"/>
</dbReference>
<keyword evidence="4" id="KW-0233">DNA recombination</keyword>
<dbReference type="PROSITE" id="PS00397">
    <property type="entry name" value="RECOMBINASES_1"/>
    <property type="match status" value="1"/>
</dbReference>
<keyword evidence="9" id="KW-1185">Reference proteome</keyword>
<dbReference type="InterPro" id="IPR050639">
    <property type="entry name" value="SSR_resolvase"/>
</dbReference>
<evidence type="ECO:0000259" key="7">
    <source>
        <dbReference type="PROSITE" id="PS51736"/>
    </source>
</evidence>
<evidence type="ECO:0000313" key="8">
    <source>
        <dbReference type="EMBL" id="TDP33030.1"/>
    </source>
</evidence>
<keyword evidence="2" id="KW-0229">DNA integration</keyword>
<name>A0A4R6P7C7_NOCIG</name>
<dbReference type="GO" id="GO:0003677">
    <property type="term" value="F:DNA binding"/>
    <property type="evidence" value="ECO:0007669"/>
    <property type="project" value="UniProtKB-KW"/>
</dbReference>
<accession>A0A4R6P7C7</accession>
<feature type="domain" description="Resolvase/invertase-type recombinase catalytic" evidence="7">
    <location>
        <begin position="2"/>
        <end position="135"/>
    </location>
</feature>
<dbReference type="PROSITE" id="PS51736">
    <property type="entry name" value="RECOMBINASES_3"/>
    <property type="match status" value="1"/>
</dbReference>
<dbReference type="RefSeq" id="WP_067489605.1">
    <property type="nucleotide sequence ID" value="NZ_SNXK01000005.1"/>
</dbReference>
<dbReference type="InterPro" id="IPR006119">
    <property type="entry name" value="Resolv_N"/>
</dbReference>
<feature type="active site" description="O-(5'-phospho-DNA)-serine intermediate" evidence="5 6">
    <location>
        <position position="10"/>
    </location>
</feature>
<comment type="similarity">
    <text evidence="1">Belongs to the site-specific recombinase resolvase family.</text>
</comment>
<sequence>MGRFGYARVSTRGQKDDSQIDALNAAGCERIWVDKASGKLTRRPEWDKCFEHLRRGDELVITRLSRPFRSVRHMTELAAQLDERGIDMIALKQGIDTTTPAGRFLFHVIAAMDEMAADLISEGTLEGLESARARGRVGGRPPALTELQALKAREMYDERDQRGKRRYTVAQIAETFGVSRKTIYRHLEPASQHGSPGEP</sequence>
<evidence type="ECO:0000256" key="3">
    <source>
        <dbReference type="ARBA" id="ARBA00023125"/>
    </source>
</evidence>
<organism evidence="8 9">
    <name type="scientific">Nocardia ignorata</name>
    <dbReference type="NCBI Taxonomy" id="145285"/>
    <lineage>
        <taxon>Bacteria</taxon>
        <taxon>Bacillati</taxon>
        <taxon>Actinomycetota</taxon>
        <taxon>Actinomycetes</taxon>
        <taxon>Mycobacteriales</taxon>
        <taxon>Nocardiaceae</taxon>
        <taxon>Nocardia</taxon>
    </lineage>
</organism>